<accession>A0A964BTS8</accession>
<dbReference type="RefSeq" id="WP_229641162.1">
    <property type="nucleotide sequence ID" value="NZ_JADWDC010000035.1"/>
</dbReference>
<keyword evidence="2" id="KW-1185">Reference proteome</keyword>
<proteinExistence type="predicted"/>
<reference evidence="1" key="1">
    <citation type="journal article" date="2021" name="Antonie Van Leeuwenhoek">
        <title>Draft genome and description of Waterburya agarophytonicola gen. nov. sp. nov. (Pleurocapsales, Cyanobacteria): a seaweed symbiont.</title>
        <authorList>
            <person name="Bonthond G."/>
            <person name="Shalygin S."/>
            <person name="Bayer T."/>
            <person name="Weinberger F."/>
        </authorList>
    </citation>
    <scope>NUCLEOTIDE SEQUENCE</scope>
    <source>
        <strain evidence="1">KI4</strain>
    </source>
</reference>
<evidence type="ECO:0000313" key="1">
    <source>
        <dbReference type="EMBL" id="MCC0178096.1"/>
    </source>
</evidence>
<dbReference type="EMBL" id="JADWDC010000035">
    <property type="protein sequence ID" value="MCC0178096.1"/>
    <property type="molecule type" value="Genomic_DNA"/>
</dbReference>
<dbReference type="Proteomes" id="UP000729733">
    <property type="component" value="Unassembled WGS sequence"/>
</dbReference>
<evidence type="ECO:0000313" key="2">
    <source>
        <dbReference type="Proteomes" id="UP000729733"/>
    </source>
</evidence>
<protein>
    <submittedName>
        <fullName evidence="1">Uncharacterized protein</fullName>
    </submittedName>
</protein>
<organism evidence="1 2">
    <name type="scientific">Waterburya agarophytonicola KI4</name>
    <dbReference type="NCBI Taxonomy" id="2874699"/>
    <lineage>
        <taxon>Bacteria</taxon>
        <taxon>Bacillati</taxon>
        <taxon>Cyanobacteriota</taxon>
        <taxon>Cyanophyceae</taxon>
        <taxon>Pleurocapsales</taxon>
        <taxon>Hyellaceae</taxon>
        <taxon>Waterburya</taxon>
        <taxon>Waterburya agarophytonicola</taxon>
    </lineage>
</organism>
<name>A0A964BTS8_9CYAN</name>
<dbReference type="AlphaFoldDB" id="A0A964BTS8"/>
<comment type="caution">
    <text evidence="1">The sequence shown here is derived from an EMBL/GenBank/DDBJ whole genome shotgun (WGS) entry which is preliminary data.</text>
</comment>
<sequence>MALLRITLTTEENKTLQELEVADSVPRRTKQRATALRLNGTEWKVKAIALIFKKRSHDQQLNCI</sequence>
<gene>
    <name evidence="1" type="ORF">I4641_14015</name>
</gene>